<organism evidence="1 2">
    <name type="scientific">Gnathostoma spinigerum</name>
    <dbReference type="NCBI Taxonomy" id="75299"/>
    <lineage>
        <taxon>Eukaryota</taxon>
        <taxon>Metazoa</taxon>
        <taxon>Ecdysozoa</taxon>
        <taxon>Nematoda</taxon>
        <taxon>Chromadorea</taxon>
        <taxon>Rhabditida</taxon>
        <taxon>Spirurina</taxon>
        <taxon>Gnathostomatomorpha</taxon>
        <taxon>Gnathostomatoidea</taxon>
        <taxon>Gnathostomatidae</taxon>
        <taxon>Gnathostoma</taxon>
    </lineage>
</organism>
<dbReference type="EMBL" id="JBGFUD010000279">
    <property type="protein sequence ID" value="MFH4974158.1"/>
    <property type="molecule type" value="Genomic_DNA"/>
</dbReference>
<dbReference type="Proteomes" id="UP001608902">
    <property type="component" value="Unassembled WGS sequence"/>
</dbReference>
<evidence type="ECO:0000313" key="2">
    <source>
        <dbReference type="Proteomes" id="UP001608902"/>
    </source>
</evidence>
<gene>
    <name evidence="1" type="ORF">AB6A40_000867</name>
</gene>
<keyword evidence="2" id="KW-1185">Reference proteome</keyword>
<proteinExistence type="predicted"/>
<comment type="caution">
    <text evidence="1">The sequence shown here is derived from an EMBL/GenBank/DDBJ whole genome shotgun (WGS) entry which is preliminary data.</text>
</comment>
<evidence type="ECO:0000313" key="1">
    <source>
        <dbReference type="EMBL" id="MFH4974158.1"/>
    </source>
</evidence>
<accession>A0ABD6EBJ6</accession>
<protein>
    <submittedName>
        <fullName evidence="1">Uncharacterized protein</fullName>
    </submittedName>
</protein>
<dbReference type="AlphaFoldDB" id="A0ABD6EBJ6"/>
<reference evidence="1 2" key="1">
    <citation type="submission" date="2024-08" db="EMBL/GenBank/DDBJ databases">
        <title>Gnathostoma spinigerum genome.</title>
        <authorList>
            <person name="Gonzalez-Bertolin B."/>
            <person name="Monzon S."/>
            <person name="Zaballos A."/>
            <person name="Jimenez P."/>
            <person name="Dekumyoy P."/>
            <person name="Varona S."/>
            <person name="Cuesta I."/>
            <person name="Sumanam S."/>
            <person name="Adisakwattana P."/>
            <person name="Gasser R.B."/>
            <person name="Hernandez-Gonzalez A."/>
            <person name="Young N.D."/>
            <person name="Perteguer M.J."/>
        </authorList>
    </citation>
    <scope>NUCLEOTIDE SEQUENCE [LARGE SCALE GENOMIC DNA]</scope>
    <source>
        <strain evidence="1">AL3</strain>
        <tissue evidence="1">Liver</tissue>
    </source>
</reference>
<name>A0ABD6EBJ6_9BILA</name>
<sequence>MKIRRPLKGKKETNDRLLSNRSAIIISCLRLAFGYSYSALTEKVIGGGIELVPAVMRRAFSQKAVFASTNIVAGWCSSLRGIAAVFAIVMGPGCLRYFSIRVVGSILPHTPFAS</sequence>